<comment type="caution">
    <text evidence="2">The sequence shown here is derived from an EMBL/GenBank/DDBJ whole genome shotgun (WGS) entry which is preliminary data.</text>
</comment>
<evidence type="ECO:0000256" key="1">
    <source>
        <dbReference type="SAM" id="SignalP"/>
    </source>
</evidence>
<evidence type="ECO:0000313" key="3">
    <source>
        <dbReference type="Proteomes" id="UP000663842"/>
    </source>
</evidence>
<name>A0A819U0F7_9BILA</name>
<dbReference type="EMBL" id="CAJOBF010003071">
    <property type="protein sequence ID" value="CAF4072402.1"/>
    <property type="molecule type" value="Genomic_DNA"/>
</dbReference>
<feature type="chain" id="PRO_5032647449" description="Secreted protein" evidence="1">
    <location>
        <begin position="33"/>
        <end position="101"/>
    </location>
</feature>
<proteinExistence type="predicted"/>
<accession>A0A819U0F7</accession>
<sequence length="101" mass="11613">MLRQDSLHSQGRQICVLLFALPVLSFIRRLPACNPEVGDPIIVHCLAVVDTVLNKICEHLSLTTFYALYAIIEQMKLEGRLNIYVLAKLYHIRRSGIWQHN</sequence>
<protein>
    <recommendedName>
        <fullName evidence="4">Secreted protein</fullName>
    </recommendedName>
</protein>
<dbReference type="Proteomes" id="UP000663842">
    <property type="component" value="Unassembled WGS sequence"/>
</dbReference>
<evidence type="ECO:0000313" key="2">
    <source>
        <dbReference type="EMBL" id="CAF4072402.1"/>
    </source>
</evidence>
<evidence type="ECO:0008006" key="4">
    <source>
        <dbReference type="Google" id="ProtNLM"/>
    </source>
</evidence>
<feature type="signal peptide" evidence="1">
    <location>
        <begin position="1"/>
        <end position="32"/>
    </location>
</feature>
<gene>
    <name evidence="2" type="ORF">UXM345_LOCUS20525</name>
</gene>
<keyword evidence="1" id="KW-0732">Signal</keyword>
<organism evidence="2 3">
    <name type="scientific">Rotaria magnacalcarata</name>
    <dbReference type="NCBI Taxonomy" id="392030"/>
    <lineage>
        <taxon>Eukaryota</taxon>
        <taxon>Metazoa</taxon>
        <taxon>Spiralia</taxon>
        <taxon>Gnathifera</taxon>
        <taxon>Rotifera</taxon>
        <taxon>Eurotatoria</taxon>
        <taxon>Bdelloidea</taxon>
        <taxon>Philodinida</taxon>
        <taxon>Philodinidae</taxon>
        <taxon>Rotaria</taxon>
    </lineage>
</organism>
<dbReference type="AlphaFoldDB" id="A0A819U0F7"/>
<reference evidence="2" key="1">
    <citation type="submission" date="2021-02" db="EMBL/GenBank/DDBJ databases">
        <authorList>
            <person name="Nowell W R."/>
        </authorList>
    </citation>
    <scope>NUCLEOTIDE SEQUENCE</scope>
</reference>
<feature type="non-terminal residue" evidence="2">
    <location>
        <position position="1"/>
    </location>
</feature>